<sequence>MSNWSFIVGFAFAFGFIIGSVFNLFIIKWLDNKIYHRPQNKEINQKTLLKEVEKMMNQKDKNLKDLSLTIKNLHINPQEKEKEILKKDDVTPVKEITF</sequence>
<dbReference type="Proteomes" id="UP001484199">
    <property type="component" value="Chromosome"/>
</dbReference>
<organism evidence="2 3">
    <name type="scientific">Ash yellows phytoplasma</name>
    <dbReference type="NCBI Taxonomy" id="35780"/>
    <lineage>
        <taxon>Bacteria</taxon>
        <taxon>Bacillati</taxon>
        <taxon>Mycoplasmatota</taxon>
        <taxon>Mollicutes</taxon>
        <taxon>Acholeplasmatales</taxon>
        <taxon>Acholeplasmataceae</taxon>
        <taxon>Candidatus Phytoplasma</taxon>
        <taxon>16SrVII (Ash yellows group)</taxon>
    </lineage>
</organism>
<protein>
    <recommendedName>
        <fullName evidence="4">Lipopolysaccharide assembly protein A domain-containing protein</fullName>
    </recommendedName>
</protein>
<dbReference type="EMBL" id="CP146843">
    <property type="protein sequence ID" value="WYY26284.1"/>
    <property type="molecule type" value="Genomic_DNA"/>
</dbReference>
<dbReference type="RefSeq" id="WP_341266689.1">
    <property type="nucleotide sequence ID" value="NZ_CP146843.1"/>
</dbReference>
<evidence type="ECO:0000313" key="3">
    <source>
        <dbReference type="Proteomes" id="UP001484199"/>
    </source>
</evidence>
<keyword evidence="1" id="KW-0812">Transmembrane</keyword>
<evidence type="ECO:0000313" key="2">
    <source>
        <dbReference type="EMBL" id="WYY26284.1"/>
    </source>
</evidence>
<reference evidence="2" key="1">
    <citation type="submission" date="2024-03" db="EMBL/GenBank/DDBJ databases">
        <title>The Complete Genome of 'Candidatus Phytoplasma fraxini' AshY1 from the Ash Yellows Group.</title>
        <authorList>
            <person name="Boehm J.W."/>
            <person name="Huettel B."/>
            <person name="Schneider B."/>
            <person name="Kube M."/>
        </authorList>
    </citation>
    <scope>NUCLEOTIDE SEQUENCE [LARGE SCALE GENOMIC DNA]</scope>
    <source>
        <strain evidence="2">AshY1</strain>
    </source>
</reference>
<evidence type="ECO:0000256" key="1">
    <source>
        <dbReference type="SAM" id="Phobius"/>
    </source>
</evidence>
<evidence type="ECO:0008006" key="4">
    <source>
        <dbReference type="Google" id="ProtNLM"/>
    </source>
</evidence>
<keyword evidence="1" id="KW-0472">Membrane</keyword>
<name>A0ABZ2U7T5_ASHYP</name>
<gene>
    <name evidence="2" type="ORF">AshY1_01400</name>
</gene>
<keyword evidence="1" id="KW-1133">Transmembrane helix</keyword>
<accession>A0ABZ2U7T5</accession>
<proteinExistence type="predicted"/>
<feature type="transmembrane region" description="Helical" evidence="1">
    <location>
        <begin position="6"/>
        <end position="27"/>
    </location>
</feature>
<keyword evidence="3" id="KW-1185">Reference proteome</keyword>